<dbReference type="PANTHER" id="PTHR44040:SF1">
    <property type="entry name" value="RETINOBLASTOMA-BINDING PROTEIN 5"/>
    <property type="match status" value="1"/>
</dbReference>
<dbReference type="PROSITE" id="PS50082">
    <property type="entry name" value="WD_REPEATS_2"/>
    <property type="match status" value="1"/>
</dbReference>
<dbReference type="PANTHER" id="PTHR44040">
    <property type="entry name" value="RETINOBLASTOMA-BINDING PROTEIN 5"/>
    <property type="match status" value="1"/>
</dbReference>
<evidence type="ECO:0000313" key="7">
    <source>
        <dbReference type="Proteomes" id="UP000694867"/>
    </source>
</evidence>
<evidence type="ECO:0000256" key="6">
    <source>
        <dbReference type="SAM" id="MobiDB-lite"/>
    </source>
</evidence>
<dbReference type="Gene3D" id="2.130.10.10">
    <property type="entry name" value="YVTN repeat-like/Quinoprotein amine dehydrogenase"/>
    <property type="match status" value="1"/>
</dbReference>
<dbReference type="SMART" id="SM00320">
    <property type="entry name" value="WD40"/>
    <property type="match status" value="6"/>
</dbReference>
<dbReference type="KEGG" id="goe:100904646"/>
<feature type="compositionally biased region" description="Acidic residues" evidence="6">
    <location>
        <begin position="348"/>
        <end position="358"/>
    </location>
</feature>
<comment type="subcellular location">
    <subcellularLocation>
        <location evidence="1">Nucleus</location>
    </subcellularLocation>
</comment>
<evidence type="ECO:0000256" key="2">
    <source>
        <dbReference type="ARBA" id="ARBA00022574"/>
    </source>
</evidence>
<protein>
    <submittedName>
        <fullName evidence="8">Retinoblastoma-binding protein 5 homolog</fullName>
    </submittedName>
</protein>
<feature type="repeat" description="WD" evidence="5">
    <location>
        <begin position="62"/>
        <end position="103"/>
    </location>
</feature>
<dbReference type="CTD" id="5929"/>
<gene>
    <name evidence="8" type="primary">LOC100904646</name>
</gene>
<dbReference type="RefSeq" id="XP_003740117.1">
    <property type="nucleotide sequence ID" value="XM_003740069.2"/>
</dbReference>
<dbReference type="GO" id="GO:0048188">
    <property type="term" value="C:Set1C/COMPASS complex"/>
    <property type="evidence" value="ECO:0007669"/>
    <property type="project" value="InterPro"/>
</dbReference>
<evidence type="ECO:0000256" key="1">
    <source>
        <dbReference type="ARBA" id="ARBA00004123"/>
    </source>
</evidence>
<keyword evidence="2 5" id="KW-0853">WD repeat</keyword>
<dbReference type="PROSITE" id="PS50294">
    <property type="entry name" value="WD_REPEATS_REGION"/>
    <property type="match status" value="1"/>
</dbReference>
<evidence type="ECO:0000256" key="3">
    <source>
        <dbReference type="ARBA" id="ARBA00022737"/>
    </source>
</evidence>
<dbReference type="Pfam" id="PF00400">
    <property type="entry name" value="WD40"/>
    <property type="match status" value="2"/>
</dbReference>
<sequence length="521" mass="57404">MNLDLLETFGQNYPEEFDGSLDCISLALTCTFNRYGTLLAVGCNDGRIVIWDFLTRGIAKIISAHIHPVCSLGFTRDGRKLVSASTDNTVCVWQIMTGECLQKYTFPSPILKVQFHPRNDELLLVCPIKYSAVIVDTSTGDHKLVPLDDETDLNIVAAFDRRGDHVFTGNAKGKLVVVRLSDYKIVASFRLTTGTQSATAIKSIEFARRGDHFLCNTADRVIRVYDVKKVLQQGEDADIEPNQKLQDLVNKTTWKKCCFSGDGEFICAGSARQHALYVWERSVGNLVKILHGTKGELLLDVVWHPVRPIIASISSGVVSIWSQAQVENWSAFAPDFKELDENVEYEERESEFDLEDEDRSVHVDNDKHDESSEVDVETEEPVAAYCSSDEDGEAVKKALLYLPIAPDIDEPEEGWGGDGPVISTGHLTSPPSDPPAATRCQKSFDIQLKNAPVGETHPLVGNGKKGTAAAAKPKQLERQSSGGAAPKPSSKGLKDKRYKRVKVHDDSSWDAEHVSNSPSGM</sequence>
<keyword evidence="7" id="KW-1185">Reference proteome</keyword>
<dbReference type="InterPro" id="IPR037850">
    <property type="entry name" value="RBBP5/Swd1"/>
</dbReference>
<dbReference type="InterPro" id="IPR001680">
    <property type="entry name" value="WD40_rpt"/>
</dbReference>
<dbReference type="InterPro" id="IPR015943">
    <property type="entry name" value="WD40/YVTN_repeat-like_dom_sf"/>
</dbReference>
<feature type="compositionally biased region" description="Basic and acidic residues" evidence="6">
    <location>
        <begin position="503"/>
        <end position="513"/>
    </location>
</feature>
<evidence type="ECO:0000256" key="5">
    <source>
        <dbReference type="PROSITE-ProRule" id="PRU00221"/>
    </source>
</evidence>
<accession>A0AAJ6QQ84</accession>
<evidence type="ECO:0000313" key="8">
    <source>
        <dbReference type="RefSeq" id="XP_003740117.1"/>
    </source>
</evidence>
<keyword evidence="4" id="KW-0539">Nucleus</keyword>
<evidence type="ECO:0000256" key="4">
    <source>
        <dbReference type="ARBA" id="ARBA00023242"/>
    </source>
</evidence>
<dbReference type="GeneID" id="100904646"/>
<name>A0AAJ6QQ84_9ACAR</name>
<organism evidence="7 8">
    <name type="scientific">Galendromus occidentalis</name>
    <name type="common">western predatory mite</name>
    <dbReference type="NCBI Taxonomy" id="34638"/>
    <lineage>
        <taxon>Eukaryota</taxon>
        <taxon>Metazoa</taxon>
        <taxon>Ecdysozoa</taxon>
        <taxon>Arthropoda</taxon>
        <taxon>Chelicerata</taxon>
        <taxon>Arachnida</taxon>
        <taxon>Acari</taxon>
        <taxon>Parasitiformes</taxon>
        <taxon>Mesostigmata</taxon>
        <taxon>Gamasina</taxon>
        <taxon>Phytoseioidea</taxon>
        <taxon>Phytoseiidae</taxon>
        <taxon>Typhlodrominae</taxon>
        <taxon>Galendromus</taxon>
    </lineage>
</organism>
<dbReference type="AlphaFoldDB" id="A0AAJ6QQ84"/>
<feature type="region of interest" description="Disordered" evidence="6">
    <location>
        <begin position="348"/>
        <end position="380"/>
    </location>
</feature>
<proteinExistence type="predicted"/>
<feature type="region of interest" description="Disordered" evidence="6">
    <location>
        <begin position="410"/>
        <end position="521"/>
    </location>
</feature>
<feature type="compositionally biased region" description="Low complexity" evidence="6">
    <location>
        <begin position="461"/>
        <end position="473"/>
    </location>
</feature>
<keyword evidence="3" id="KW-0677">Repeat</keyword>
<reference evidence="8" key="1">
    <citation type="submission" date="2025-08" db="UniProtKB">
        <authorList>
            <consortium name="RefSeq"/>
        </authorList>
    </citation>
    <scope>IDENTIFICATION</scope>
</reference>
<dbReference type="Proteomes" id="UP000694867">
    <property type="component" value="Unplaced"/>
</dbReference>
<dbReference type="SUPFAM" id="SSF117289">
    <property type="entry name" value="Nucleoporin domain"/>
    <property type="match status" value="1"/>
</dbReference>
<feature type="compositionally biased region" description="Basic and acidic residues" evidence="6">
    <location>
        <begin position="359"/>
        <end position="371"/>
    </location>
</feature>